<proteinExistence type="predicted"/>
<dbReference type="KEGG" id="muo:115457818"/>
<evidence type="ECO:0000256" key="1">
    <source>
        <dbReference type="ARBA" id="ARBA00004141"/>
    </source>
</evidence>
<evidence type="ECO:0000313" key="8">
    <source>
        <dbReference type="Proteomes" id="UP000515156"/>
    </source>
</evidence>
<dbReference type="InterPro" id="IPR029248">
    <property type="entry name" value="TMEM107"/>
</dbReference>
<keyword evidence="3 7" id="KW-0812">Transmembrane</keyword>
<sequence>MPVVNSLVPSRFLTLVAHLVIVITIFWSRENNVLACLPPTYTKEEYSSRDTEMIVALSVTLGLFAIELAGFLSGVSMFNNTQSLLSTGAHASAAVALLFFLFEQWACSLYWWIFAFCRPRSTDRTLQRLYLPLLFRLPEVGMLHVPVHPGLLQRTACLHRSHPVHRCLWFEEETPVSILSK</sequence>
<accession>A0A6P7WZE7</accession>
<keyword evidence="4" id="KW-0970">Cilium biogenesis/degradation</keyword>
<dbReference type="PANTHER" id="PTHR34341:SF1">
    <property type="entry name" value="TRANSMEMBRANE PROTEIN 107"/>
    <property type="match status" value="1"/>
</dbReference>
<dbReference type="PANTHER" id="PTHR34341">
    <property type="entry name" value="TRANSMEMBRANE PROTEIN 107"/>
    <property type="match status" value="1"/>
</dbReference>
<comment type="subcellular location">
    <subcellularLocation>
        <location evidence="1">Membrane</location>
        <topology evidence="1">Multi-pass membrane protein</topology>
    </subcellularLocation>
</comment>
<evidence type="ECO:0000256" key="4">
    <source>
        <dbReference type="ARBA" id="ARBA00022794"/>
    </source>
</evidence>
<keyword evidence="5 7" id="KW-1133">Transmembrane helix</keyword>
<dbReference type="GO" id="GO:0016020">
    <property type="term" value="C:membrane"/>
    <property type="evidence" value="ECO:0007669"/>
    <property type="project" value="UniProtKB-SubCell"/>
</dbReference>
<evidence type="ECO:0000256" key="2">
    <source>
        <dbReference type="ARBA" id="ARBA00015652"/>
    </source>
</evidence>
<feature type="transmembrane region" description="Helical" evidence="7">
    <location>
        <begin position="12"/>
        <end position="28"/>
    </location>
</feature>
<gene>
    <name evidence="9 10" type="primary">TMEM107</name>
</gene>
<dbReference type="OrthoDB" id="2114471at2759"/>
<name>A0A6P7WZE7_9AMPH</name>
<evidence type="ECO:0000256" key="6">
    <source>
        <dbReference type="ARBA" id="ARBA00023136"/>
    </source>
</evidence>
<keyword evidence="8" id="KW-1185">Reference proteome</keyword>
<dbReference type="RefSeq" id="XP_030043299.1">
    <property type="nucleotide sequence ID" value="XM_030187439.1"/>
</dbReference>
<evidence type="ECO:0000313" key="9">
    <source>
        <dbReference type="RefSeq" id="XP_030043299.1"/>
    </source>
</evidence>
<organism evidence="8 9">
    <name type="scientific">Microcaecilia unicolor</name>
    <dbReference type="NCBI Taxonomy" id="1415580"/>
    <lineage>
        <taxon>Eukaryota</taxon>
        <taxon>Metazoa</taxon>
        <taxon>Chordata</taxon>
        <taxon>Craniata</taxon>
        <taxon>Vertebrata</taxon>
        <taxon>Euteleostomi</taxon>
        <taxon>Amphibia</taxon>
        <taxon>Gymnophiona</taxon>
        <taxon>Siphonopidae</taxon>
        <taxon>Microcaecilia</taxon>
    </lineage>
</organism>
<evidence type="ECO:0000256" key="7">
    <source>
        <dbReference type="SAM" id="Phobius"/>
    </source>
</evidence>
<dbReference type="RefSeq" id="XP_030043300.1">
    <property type="nucleotide sequence ID" value="XM_030187440.1"/>
</dbReference>
<feature type="transmembrane region" description="Helical" evidence="7">
    <location>
        <begin position="53"/>
        <end position="73"/>
    </location>
</feature>
<dbReference type="GO" id="GO:1904491">
    <property type="term" value="P:protein localization to ciliary transition zone"/>
    <property type="evidence" value="ECO:0007669"/>
    <property type="project" value="TreeGrafter"/>
</dbReference>
<dbReference type="AlphaFoldDB" id="A0A6P7WZE7"/>
<evidence type="ECO:0000256" key="5">
    <source>
        <dbReference type="ARBA" id="ARBA00022989"/>
    </source>
</evidence>
<dbReference type="GO" id="GO:1905515">
    <property type="term" value="P:non-motile cilium assembly"/>
    <property type="evidence" value="ECO:0007669"/>
    <property type="project" value="TreeGrafter"/>
</dbReference>
<evidence type="ECO:0000313" key="10">
    <source>
        <dbReference type="RefSeq" id="XP_030043300.1"/>
    </source>
</evidence>
<protein>
    <recommendedName>
        <fullName evidence="2">Transmembrane protein 107</fullName>
    </recommendedName>
</protein>
<dbReference type="Proteomes" id="UP000515156">
    <property type="component" value="Chromosome 14"/>
</dbReference>
<dbReference type="GeneID" id="115457818"/>
<dbReference type="Pfam" id="PF14995">
    <property type="entry name" value="TMEM107"/>
    <property type="match status" value="1"/>
</dbReference>
<dbReference type="GO" id="GO:0036038">
    <property type="term" value="C:MKS complex"/>
    <property type="evidence" value="ECO:0007669"/>
    <property type="project" value="TreeGrafter"/>
</dbReference>
<evidence type="ECO:0000256" key="3">
    <source>
        <dbReference type="ARBA" id="ARBA00022692"/>
    </source>
</evidence>
<reference evidence="9 10" key="1">
    <citation type="submission" date="2025-04" db="UniProtKB">
        <authorList>
            <consortium name="RefSeq"/>
        </authorList>
    </citation>
    <scope>IDENTIFICATION</scope>
</reference>
<feature type="transmembrane region" description="Helical" evidence="7">
    <location>
        <begin position="93"/>
        <end position="114"/>
    </location>
</feature>
<keyword evidence="6 7" id="KW-0472">Membrane</keyword>
<dbReference type="CTD" id="84314"/>